<comment type="caution">
    <text evidence="5">The sequence shown here is derived from an EMBL/GenBank/DDBJ whole genome shotgun (WGS) entry which is preliminary data.</text>
</comment>
<proteinExistence type="inferred from homology"/>
<comment type="similarity">
    <text evidence="2">Belongs to the 5'-nucleotidase family.</text>
</comment>
<evidence type="ECO:0000256" key="1">
    <source>
        <dbReference type="ARBA" id="ARBA00022729"/>
    </source>
</evidence>
<dbReference type="Proteomes" id="UP000218542">
    <property type="component" value="Unassembled WGS sequence"/>
</dbReference>
<accession>A0A286TWE8</accession>
<dbReference type="InterPro" id="IPR029052">
    <property type="entry name" value="Metallo-depent_PP-like"/>
</dbReference>
<protein>
    <submittedName>
        <fullName evidence="5">5'-nucleotidase/2',3'-cyclic phosphodiesterase and related esterase</fullName>
    </submittedName>
</protein>
<evidence type="ECO:0000259" key="3">
    <source>
        <dbReference type="Pfam" id="PF00149"/>
    </source>
</evidence>
<evidence type="ECO:0000313" key="6">
    <source>
        <dbReference type="Proteomes" id="UP000218542"/>
    </source>
</evidence>
<dbReference type="Pfam" id="PF00149">
    <property type="entry name" value="Metallophos"/>
    <property type="match status" value="1"/>
</dbReference>
<feature type="domain" description="Calcineurin-like phosphoesterase" evidence="3">
    <location>
        <begin position="38"/>
        <end position="245"/>
    </location>
</feature>
<dbReference type="EMBL" id="BAOS01000007">
    <property type="protein sequence ID" value="GAX60206.1"/>
    <property type="molecule type" value="Genomic_DNA"/>
</dbReference>
<dbReference type="GO" id="GO:0030288">
    <property type="term" value="C:outer membrane-bounded periplasmic space"/>
    <property type="evidence" value="ECO:0007669"/>
    <property type="project" value="TreeGrafter"/>
</dbReference>
<dbReference type="Gene3D" id="3.90.780.10">
    <property type="entry name" value="5'-Nucleotidase, C-terminal domain"/>
    <property type="match status" value="1"/>
</dbReference>
<feature type="signal peptide" evidence="2">
    <location>
        <begin position="1"/>
        <end position="24"/>
    </location>
</feature>
<dbReference type="GO" id="GO:0000166">
    <property type="term" value="F:nucleotide binding"/>
    <property type="evidence" value="ECO:0007669"/>
    <property type="project" value="UniProtKB-KW"/>
</dbReference>
<dbReference type="Pfam" id="PF02872">
    <property type="entry name" value="5_nucleotid_C"/>
    <property type="match status" value="1"/>
</dbReference>
<dbReference type="GO" id="GO:0008253">
    <property type="term" value="F:5'-nucleotidase activity"/>
    <property type="evidence" value="ECO:0007669"/>
    <property type="project" value="TreeGrafter"/>
</dbReference>
<evidence type="ECO:0000256" key="2">
    <source>
        <dbReference type="RuleBase" id="RU362119"/>
    </source>
</evidence>
<keyword evidence="2" id="KW-0547">Nucleotide-binding</keyword>
<organism evidence="5 6">
    <name type="scientific">Candidatus Scalindua japonica</name>
    <dbReference type="NCBI Taxonomy" id="1284222"/>
    <lineage>
        <taxon>Bacteria</taxon>
        <taxon>Pseudomonadati</taxon>
        <taxon>Planctomycetota</taxon>
        <taxon>Candidatus Brocadiia</taxon>
        <taxon>Candidatus Brocadiales</taxon>
        <taxon>Candidatus Scalinduaceae</taxon>
        <taxon>Candidatus Scalindua</taxon>
    </lineage>
</organism>
<dbReference type="PANTHER" id="PTHR11575:SF24">
    <property type="entry name" value="5'-NUCLEOTIDASE"/>
    <property type="match status" value="1"/>
</dbReference>
<reference evidence="6" key="1">
    <citation type="journal article" date="2017" name="Environ. Microbiol. Rep.">
        <title>Genetic Diversity of Marine Anaerobic Ammonium-Oxidizing Bacteria as Revealed by Genomic and Proteomic Analyses of 'Candidatus Scalindua japonica'.</title>
        <authorList>
            <person name="Oshiki M."/>
            <person name="Mizuto K."/>
            <person name="Kimura Z."/>
            <person name="Kindaichi T."/>
            <person name="Satoh H."/>
            <person name="Okabe S."/>
        </authorList>
    </citation>
    <scope>NUCLEOTIDE SEQUENCE [LARGE SCALE GENOMIC DNA]</scope>
    <source>
        <strain evidence="6">husup-a2</strain>
    </source>
</reference>
<gene>
    <name evidence="5" type="ORF">SCALIN_C07_0017</name>
</gene>
<dbReference type="SUPFAM" id="SSF55816">
    <property type="entry name" value="5'-nucleotidase (syn. UDP-sugar hydrolase), C-terminal domain"/>
    <property type="match status" value="1"/>
</dbReference>
<feature type="domain" description="5'-Nucleotidase C-terminal" evidence="4">
    <location>
        <begin position="339"/>
        <end position="466"/>
    </location>
</feature>
<name>A0A286TWE8_9BACT</name>
<dbReference type="SUPFAM" id="SSF56300">
    <property type="entry name" value="Metallo-dependent phosphatases"/>
    <property type="match status" value="1"/>
</dbReference>
<dbReference type="InterPro" id="IPR006179">
    <property type="entry name" value="5_nucleotidase/apyrase"/>
</dbReference>
<feature type="chain" id="PRO_5011817992" evidence="2">
    <location>
        <begin position="25"/>
        <end position="504"/>
    </location>
</feature>
<dbReference type="Gene3D" id="3.60.21.10">
    <property type="match status" value="1"/>
</dbReference>
<dbReference type="InterPro" id="IPR004843">
    <property type="entry name" value="Calcineurin-like_PHP"/>
</dbReference>
<dbReference type="InterPro" id="IPR008334">
    <property type="entry name" value="5'-Nucleotdase_C"/>
</dbReference>
<sequence>MKKMRVFNISLAATFVCFLLSLFAAMPGLSAGDVVKITLLHFNDVYEIDPVSGGTQGGLARVATLKKRFLKENPNTYAILAGDLFSPSALGTAPYKGGRLDGRQMVATLNTLGLDFVTFGNHEFDLNKDSFYKRLSESNATWISSNVFDEKGNSFPGVSENKIIVVTDDSGKKVRIGLFGVTLAGNQKPYVSYKNPIDTARKMVERLRSKVDILIAVTHLAIEEDMRIAKELPDIDLILGGHEHENIQVWRGLNFTPISKADANARTVYVHELFFNTDKMDLEIVSRIRFITSEIPDDPKTAKVIKRWRDAGYKGFRRAGFEPENMVVMTTESLDGLESSVRNNSTRLTELIGEGMQEVSPGAELAIFNGGSVRIDDVIPPGKVTEYDILRIMPFGGDVLSVKMKGSLLKRVLDQGRKNRGTGGYLQTINVILSNDGSTWQITGIKLKPEKIYNVAINDFLLTGKEIGLDYLTEENKDISDVGNHGDMRKALIAILKKMYGGNR</sequence>
<dbReference type="GO" id="GO:0009166">
    <property type="term" value="P:nucleotide catabolic process"/>
    <property type="evidence" value="ECO:0007669"/>
    <property type="project" value="InterPro"/>
</dbReference>
<keyword evidence="6" id="KW-1185">Reference proteome</keyword>
<evidence type="ECO:0000259" key="4">
    <source>
        <dbReference type="Pfam" id="PF02872"/>
    </source>
</evidence>
<dbReference type="AlphaFoldDB" id="A0A286TWE8"/>
<dbReference type="PANTHER" id="PTHR11575">
    <property type="entry name" value="5'-NUCLEOTIDASE-RELATED"/>
    <property type="match status" value="1"/>
</dbReference>
<keyword evidence="2" id="KW-0378">Hydrolase</keyword>
<dbReference type="GO" id="GO:0008768">
    <property type="term" value="F:UDP-sugar diphosphatase activity"/>
    <property type="evidence" value="ECO:0007669"/>
    <property type="project" value="TreeGrafter"/>
</dbReference>
<dbReference type="RefSeq" id="WP_203415372.1">
    <property type="nucleotide sequence ID" value="NZ_BAOS01000007.1"/>
</dbReference>
<dbReference type="PRINTS" id="PR01607">
    <property type="entry name" value="APYRASEFAMLY"/>
</dbReference>
<keyword evidence="1 2" id="KW-0732">Signal</keyword>
<evidence type="ECO:0000313" key="5">
    <source>
        <dbReference type="EMBL" id="GAX60206.1"/>
    </source>
</evidence>
<dbReference type="InterPro" id="IPR036907">
    <property type="entry name" value="5'-Nucleotdase_C_sf"/>
</dbReference>